<keyword evidence="2" id="KW-1133">Transmembrane helix</keyword>
<feature type="compositionally biased region" description="Acidic residues" evidence="1">
    <location>
        <begin position="61"/>
        <end position="70"/>
    </location>
</feature>
<keyword evidence="2" id="KW-0812">Transmembrane</keyword>
<proteinExistence type="evidence at transcript level"/>
<keyword evidence="2" id="KW-0472">Membrane</keyword>
<evidence type="ECO:0000256" key="1">
    <source>
        <dbReference type="SAM" id="MobiDB-lite"/>
    </source>
</evidence>
<sequence>MAASVDAAAALAVTPPAVEEAGGAVEQARTLIGALNLLSRNLPLPPDVLRAVSSIYHDGGAGDDEEEEGGEREAEKEGNMEMTAAEEGYPVDGATKVRVGGSSGLCGDCPPSVRVLGTAPDRCLCLQLIALLALALVALIVSIWRLMRLYEVLQISLLRGLHIH</sequence>
<accession>B6UFH1</accession>
<dbReference type="AlphaFoldDB" id="B6UFH1"/>
<evidence type="ECO:0000313" key="3">
    <source>
        <dbReference type="EMBL" id="ACG48104.1"/>
    </source>
</evidence>
<evidence type="ECO:0000256" key="2">
    <source>
        <dbReference type="SAM" id="Phobius"/>
    </source>
</evidence>
<feature type="transmembrane region" description="Helical" evidence="2">
    <location>
        <begin position="128"/>
        <end position="147"/>
    </location>
</feature>
<organism evidence="3">
    <name type="scientific">Zea mays</name>
    <name type="common">Maize</name>
    <dbReference type="NCBI Taxonomy" id="4577"/>
    <lineage>
        <taxon>Eukaryota</taxon>
        <taxon>Viridiplantae</taxon>
        <taxon>Streptophyta</taxon>
        <taxon>Embryophyta</taxon>
        <taxon>Tracheophyta</taxon>
        <taxon>Spermatophyta</taxon>
        <taxon>Magnoliopsida</taxon>
        <taxon>Liliopsida</taxon>
        <taxon>Poales</taxon>
        <taxon>Poaceae</taxon>
        <taxon>PACMAD clade</taxon>
        <taxon>Panicoideae</taxon>
        <taxon>Andropogonodae</taxon>
        <taxon>Andropogoneae</taxon>
        <taxon>Tripsacinae</taxon>
        <taxon>Zea</taxon>
    </lineage>
</organism>
<dbReference type="EMBL" id="EU975986">
    <property type="protein sequence ID" value="ACG48104.1"/>
    <property type="molecule type" value="mRNA"/>
</dbReference>
<reference evidence="3" key="1">
    <citation type="journal article" date="2009" name="Plant Mol. Biol.">
        <title>Insights into corn genes derived from large-scale cDNA sequencing.</title>
        <authorList>
            <person name="Alexandrov N.N."/>
            <person name="Brover V.V."/>
            <person name="Freidin S."/>
            <person name="Troukhan M.E."/>
            <person name="Tatarinova T.V."/>
            <person name="Zhang H."/>
            <person name="Swaller T.J."/>
            <person name="Lu Y.P."/>
            <person name="Bouck J."/>
            <person name="Flavell R.B."/>
            <person name="Feldmann K.A."/>
        </authorList>
    </citation>
    <scope>NUCLEOTIDE SEQUENCE</scope>
</reference>
<feature type="region of interest" description="Disordered" evidence="1">
    <location>
        <begin position="59"/>
        <end position="81"/>
    </location>
</feature>
<protein>
    <submittedName>
        <fullName evidence="3">Uncharacterized protein</fullName>
    </submittedName>
</protein>
<name>B6UFH1_MAIZE</name>